<evidence type="ECO:0000313" key="1">
    <source>
        <dbReference type="EMBL" id="WAX57822.1"/>
    </source>
</evidence>
<proteinExistence type="predicted"/>
<organism evidence="1 2">
    <name type="scientific">Jatrophihabitans cynanchi</name>
    <dbReference type="NCBI Taxonomy" id="2944128"/>
    <lineage>
        <taxon>Bacteria</taxon>
        <taxon>Bacillati</taxon>
        <taxon>Actinomycetota</taxon>
        <taxon>Actinomycetes</taxon>
        <taxon>Jatrophihabitantales</taxon>
        <taxon>Jatrophihabitantaceae</taxon>
        <taxon>Jatrophihabitans</taxon>
    </lineage>
</organism>
<dbReference type="Proteomes" id="UP001164693">
    <property type="component" value="Chromosome"/>
</dbReference>
<protein>
    <submittedName>
        <fullName evidence="1">DUF3515 domain-containing protein</fullName>
    </submittedName>
</protein>
<dbReference type="EMBL" id="CP097463">
    <property type="protein sequence ID" value="WAX57822.1"/>
    <property type="molecule type" value="Genomic_DNA"/>
</dbReference>
<keyword evidence="2" id="KW-1185">Reference proteome</keyword>
<dbReference type="Pfam" id="PF12028">
    <property type="entry name" value="DUF3515"/>
    <property type="match status" value="1"/>
</dbReference>
<sequence length="181" mass="18453">MIVLGLIFGLSGGTGPGSAPTTASAPPSALPALTPTAPPSNPAAAASCTKLLQTLPERLGDLLPRVVHPRPDSLFVVAWGEPAVIVRCGVPRPADLKPGSADFVPVVNGVSFLEHDTSDAHVYVAIDRAAYVEISFPKSSGSGELPLLATAIAKAMPPVCLPQAGVGEKQPDPADLCVNRP</sequence>
<dbReference type="InterPro" id="IPR021903">
    <property type="entry name" value="DUF3515"/>
</dbReference>
<gene>
    <name evidence="1" type="ORF">M6B22_03415</name>
</gene>
<dbReference type="RefSeq" id="WP_269444370.1">
    <property type="nucleotide sequence ID" value="NZ_CP097463.1"/>
</dbReference>
<accession>A0ABY7JZ37</accession>
<name>A0ABY7JZ37_9ACTN</name>
<evidence type="ECO:0000313" key="2">
    <source>
        <dbReference type="Proteomes" id="UP001164693"/>
    </source>
</evidence>
<reference evidence="1" key="1">
    <citation type="submission" date="2022-05" db="EMBL/GenBank/DDBJ databases">
        <title>Jatrophihabitans sp. SB3-54 whole genome sequence.</title>
        <authorList>
            <person name="Suh M.K."/>
            <person name="Eom M.K."/>
            <person name="Kim J.S."/>
            <person name="Kim H.S."/>
            <person name="Do H.E."/>
            <person name="Shin Y.K."/>
            <person name="Lee J.-S."/>
        </authorList>
    </citation>
    <scope>NUCLEOTIDE SEQUENCE</scope>
    <source>
        <strain evidence="1">SB3-54</strain>
    </source>
</reference>